<dbReference type="RefSeq" id="WP_119783785.1">
    <property type="nucleotide sequence ID" value="NZ_QYUQ01000002.1"/>
</dbReference>
<protein>
    <submittedName>
        <fullName evidence="1">Uncharacterized protein</fullName>
    </submittedName>
</protein>
<evidence type="ECO:0000313" key="1">
    <source>
        <dbReference type="EMBL" id="RJG00331.1"/>
    </source>
</evidence>
<gene>
    <name evidence="1" type="ORF">D3878_01030</name>
</gene>
<dbReference type="AlphaFoldDB" id="A0A3A3FXI5"/>
<reference evidence="2" key="1">
    <citation type="submission" date="2018-09" db="EMBL/GenBank/DDBJ databases">
        <authorList>
            <person name="Zhu H."/>
        </authorList>
    </citation>
    <scope>NUCLEOTIDE SEQUENCE [LARGE SCALE GENOMIC DNA]</scope>
    <source>
        <strain evidence="2">K1S02-23</strain>
    </source>
</reference>
<evidence type="ECO:0000313" key="2">
    <source>
        <dbReference type="Proteomes" id="UP000266327"/>
    </source>
</evidence>
<dbReference type="EMBL" id="QYUQ01000002">
    <property type="protein sequence ID" value="RJG00331.1"/>
    <property type="molecule type" value="Genomic_DNA"/>
</dbReference>
<sequence length="113" mass="11844">MPTQFIEAAKQAALTAAHTQADVPEVHIMAASLTKKHGADAMHLAGLVLLTSSMLEHHGAQSGVDVGALVSLQWDCVRAWADEQGIPLEAVTGALASLARAGQTAQYLRHVPN</sequence>
<keyword evidence="2" id="KW-1185">Reference proteome</keyword>
<proteinExistence type="predicted"/>
<organism evidence="1 2">
    <name type="scientific">Noviherbaspirillum sedimenti</name>
    <dbReference type="NCBI Taxonomy" id="2320865"/>
    <lineage>
        <taxon>Bacteria</taxon>
        <taxon>Pseudomonadati</taxon>
        <taxon>Pseudomonadota</taxon>
        <taxon>Betaproteobacteria</taxon>
        <taxon>Burkholderiales</taxon>
        <taxon>Oxalobacteraceae</taxon>
        <taxon>Noviherbaspirillum</taxon>
    </lineage>
</organism>
<name>A0A3A3FXI5_9BURK</name>
<accession>A0A3A3FXI5</accession>
<dbReference type="Proteomes" id="UP000266327">
    <property type="component" value="Unassembled WGS sequence"/>
</dbReference>
<comment type="caution">
    <text evidence="1">The sequence shown here is derived from an EMBL/GenBank/DDBJ whole genome shotgun (WGS) entry which is preliminary data.</text>
</comment>